<evidence type="ECO:0008006" key="3">
    <source>
        <dbReference type="Google" id="ProtNLM"/>
    </source>
</evidence>
<dbReference type="Proteomes" id="UP000198967">
    <property type="component" value="Unassembled WGS sequence"/>
</dbReference>
<gene>
    <name evidence="1" type="ORF">SAMN05216377_110133</name>
</gene>
<dbReference type="RefSeq" id="WP_176921366.1">
    <property type="nucleotide sequence ID" value="NZ_FNBE01000010.1"/>
</dbReference>
<evidence type="ECO:0000313" key="2">
    <source>
        <dbReference type="Proteomes" id="UP000198967"/>
    </source>
</evidence>
<keyword evidence="2" id="KW-1185">Reference proteome</keyword>
<evidence type="ECO:0000313" key="1">
    <source>
        <dbReference type="EMBL" id="SDG27824.1"/>
    </source>
</evidence>
<name>A0A1G7SYH1_PSEOR</name>
<protein>
    <recommendedName>
        <fullName evidence="3">SnoaL-like domain-containing protein</fullName>
    </recommendedName>
</protein>
<proteinExistence type="predicted"/>
<reference evidence="1 2" key="1">
    <citation type="submission" date="2016-10" db="EMBL/GenBank/DDBJ databases">
        <authorList>
            <person name="de Groot N.N."/>
        </authorList>
    </citation>
    <scope>NUCLEOTIDE SEQUENCE [LARGE SCALE GENOMIC DNA]</scope>
    <source>
        <strain evidence="1 2">CGMCC 4.3143</strain>
    </source>
</reference>
<dbReference type="EMBL" id="FNBE01000010">
    <property type="protein sequence ID" value="SDG27824.1"/>
    <property type="molecule type" value="Genomic_DNA"/>
</dbReference>
<accession>A0A1G7SYH1</accession>
<sequence>MIDAGEDVVIDVVARYDGPDGSAIVASCDLYRFAAATITAITSYTVELPPTQADT</sequence>
<organism evidence="1 2">
    <name type="scientific">Pseudonocardia oroxyli</name>
    <dbReference type="NCBI Taxonomy" id="366584"/>
    <lineage>
        <taxon>Bacteria</taxon>
        <taxon>Bacillati</taxon>
        <taxon>Actinomycetota</taxon>
        <taxon>Actinomycetes</taxon>
        <taxon>Pseudonocardiales</taxon>
        <taxon>Pseudonocardiaceae</taxon>
        <taxon>Pseudonocardia</taxon>
    </lineage>
</organism>
<dbReference type="AlphaFoldDB" id="A0A1G7SYH1"/>